<comment type="domain">
    <text evidence="4">The PPC domain mediates interactions between AHL proteins.</text>
</comment>
<evidence type="ECO:0000313" key="7">
    <source>
        <dbReference type="EMBL" id="MCD9644848.1"/>
    </source>
</evidence>
<protein>
    <recommendedName>
        <fullName evidence="4">AT-hook motif nuclear-localized protein</fullName>
    </recommendedName>
</protein>
<feature type="compositionally biased region" description="Basic and acidic residues" evidence="5">
    <location>
        <begin position="128"/>
        <end position="137"/>
    </location>
</feature>
<dbReference type="Pfam" id="PF03479">
    <property type="entry name" value="PCC"/>
    <property type="match status" value="1"/>
</dbReference>
<organism evidence="7 8">
    <name type="scientific">Datura stramonium</name>
    <name type="common">Jimsonweed</name>
    <name type="synonym">Common thornapple</name>
    <dbReference type="NCBI Taxonomy" id="4076"/>
    <lineage>
        <taxon>Eukaryota</taxon>
        <taxon>Viridiplantae</taxon>
        <taxon>Streptophyta</taxon>
        <taxon>Embryophyta</taxon>
        <taxon>Tracheophyta</taxon>
        <taxon>Spermatophyta</taxon>
        <taxon>Magnoliopsida</taxon>
        <taxon>eudicotyledons</taxon>
        <taxon>Gunneridae</taxon>
        <taxon>Pentapetalae</taxon>
        <taxon>asterids</taxon>
        <taxon>lamiids</taxon>
        <taxon>Solanales</taxon>
        <taxon>Solanaceae</taxon>
        <taxon>Solanoideae</taxon>
        <taxon>Datureae</taxon>
        <taxon>Datura</taxon>
    </lineage>
</organism>
<comment type="subcellular location">
    <subcellularLocation>
        <location evidence="4">Nucleus</location>
    </subcellularLocation>
</comment>
<dbReference type="Proteomes" id="UP000823775">
    <property type="component" value="Unassembled WGS sequence"/>
</dbReference>
<evidence type="ECO:0000313" key="8">
    <source>
        <dbReference type="Proteomes" id="UP000823775"/>
    </source>
</evidence>
<keyword evidence="8" id="KW-1185">Reference proteome</keyword>
<evidence type="ECO:0000256" key="4">
    <source>
        <dbReference type="RuleBase" id="RU367031"/>
    </source>
</evidence>
<keyword evidence="4" id="KW-0539">Nucleus</keyword>
<name>A0ABS8VC58_DATST</name>
<evidence type="ECO:0000256" key="5">
    <source>
        <dbReference type="SAM" id="MobiDB-lite"/>
    </source>
</evidence>
<dbReference type="PANTHER" id="PTHR31500:SF110">
    <property type="entry name" value="AT-HOOK MOTIF NUCLEAR-LOCALIZED PROTEIN"/>
    <property type="match status" value="1"/>
</dbReference>
<evidence type="ECO:0000256" key="1">
    <source>
        <dbReference type="ARBA" id="ARBA00023015"/>
    </source>
</evidence>
<dbReference type="Gene3D" id="3.30.1330.80">
    <property type="entry name" value="Hypothetical protein, similar to alpha- acetolactate decarboxylase, domain 2"/>
    <property type="match status" value="1"/>
</dbReference>
<comment type="function">
    <text evidence="4">Transcription factor that specifically binds AT-rich DNA sequences related to the nuclear matrix attachment regions (MARs).</text>
</comment>
<reference evidence="7 8" key="1">
    <citation type="journal article" date="2021" name="BMC Genomics">
        <title>Datura genome reveals duplications of psychoactive alkaloid biosynthetic genes and high mutation rate following tissue culture.</title>
        <authorList>
            <person name="Rajewski A."/>
            <person name="Carter-House D."/>
            <person name="Stajich J."/>
            <person name="Litt A."/>
        </authorList>
    </citation>
    <scope>NUCLEOTIDE SEQUENCE [LARGE SCALE GENOMIC DNA]</scope>
    <source>
        <strain evidence="7">AR-01</strain>
    </source>
</reference>
<dbReference type="InterPro" id="IPR039605">
    <property type="entry name" value="AHL"/>
</dbReference>
<dbReference type="EMBL" id="JACEIK010004263">
    <property type="protein sequence ID" value="MCD9644848.1"/>
    <property type="molecule type" value="Genomic_DNA"/>
</dbReference>
<gene>
    <name evidence="7" type="ORF">HAX54_033360</name>
</gene>
<sequence length="281" mass="30180">MAPTPTPTPPPHPYQRYQPNSYVLPNNNNDFTRAKVIFHQPQQQNHPFSLNSISGQNQNFNLEHSSRSTAAGSSIEPIKKKRGRPRKYSADANVGLGLFPTPVAQIPSLVNPPDLSVGGISATTSSKKPSEKGRERPMGSGKQKQRENLGEVGFGFTPYLINVNIVEEIGILSATGVIRKVTLNQFAGGDTMSYKGQFVITSLSGSFLLSESNGRRSRTGRLSVSLAGKDGRVFGGIVAGMLTAASPVQVYVVSFIEKGVKPNSEAPYLTQPPNTLNFGAP</sequence>
<feature type="region of interest" description="Disordered" evidence="5">
    <location>
        <begin position="65"/>
        <end position="86"/>
    </location>
</feature>
<feature type="region of interest" description="Disordered" evidence="5">
    <location>
        <begin position="115"/>
        <end position="147"/>
    </location>
</feature>
<dbReference type="CDD" id="cd11378">
    <property type="entry name" value="DUF296"/>
    <property type="match status" value="1"/>
</dbReference>
<keyword evidence="3 4" id="KW-0804">Transcription</keyword>
<evidence type="ECO:0000259" key="6">
    <source>
        <dbReference type="PROSITE" id="PS51742"/>
    </source>
</evidence>
<dbReference type="SUPFAM" id="SSF117856">
    <property type="entry name" value="AF0104/ALDC/Ptd012-like"/>
    <property type="match status" value="1"/>
</dbReference>
<feature type="domain" description="PPC" evidence="6">
    <location>
        <begin position="135"/>
        <end position="281"/>
    </location>
</feature>
<accession>A0ABS8VC58</accession>
<dbReference type="PROSITE" id="PS51742">
    <property type="entry name" value="PPC"/>
    <property type="match status" value="1"/>
</dbReference>
<keyword evidence="1 4" id="KW-0805">Transcription regulation</keyword>
<dbReference type="InterPro" id="IPR005175">
    <property type="entry name" value="PPC_dom"/>
</dbReference>
<dbReference type="PANTHER" id="PTHR31500">
    <property type="entry name" value="AT-HOOK MOTIF NUCLEAR-LOCALIZED PROTEIN 9"/>
    <property type="match status" value="1"/>
</dbReference>
<comment type="caution">
    <text evidence="7">The sequence shown here is derived from an EMBL/GenBank/DDBJ whole genome shotgun (WGS) entry which is preliminary data.</text>
</comment>
<proteinExistence type="predicted"/>
<evidence type="ECO:0000256" key="2">
    <source>
        <dbReference type="ARBA" id="ARBA00023125"/>
    </source>
</evidence>
<keyword evidence="2 4" id="KW-0238">DNA-binding</keyword>
<evidence type="ECO:0000256" key="3">
    <source>
        <dbReference type="ARBA" id="ARBA00023163"/>
    </source>
</evidence>
<feature type="non-terminal residue" evidence="7">
    <location>
        <position position="281"/>
    </location>
</feature>